<reference evidence="2" key="1">
    <citation type="submission" date="2023-10" db="EMBL/GenBank/DDBJ databases">
        <authorList>
            <person name="Chen Y."/>
            <person name="Shah S."/>
            <person name="Dougan E. K."/>
            <person name="Thang M."/>
            <person name="Chan C."/>
        </authorList>
    </citation>
    <scope>NUCLEOTIDE SEQUENCE [LARGE SCALE GENOMIC DNA]</scope>
</reference>
<sequence length="99" mass="9936">MARLWLVASLVGARGVVGLGAAPADPSMMQFATAVDESTSQQAAAQAGASSGFAPFISGTACAWESMSGMTFTCTRATGLTFRVGVLQTEGLNTTTAGV</sequence>
<proteinExistence type="predicted"/>
<feature type="chain" id="PRO_5045115970" evidence="1">
    <location>
        <begin position="19"/>
        <end position="99"/>
    </location>
</feature>
<dbReference type="Proteomes" id="UP001189429">
    <property type="component" value="Unassembled WGS sequence"/>
</dbReference>
<feature type="signal peptide" evidence="1">
    <location>
        <begin position="1"/>
        <end position="18"/>
    </location>
</feature>
<comment type="caution">
    <text evidence="2">The sequence shown here is derived from an EMBL/GenBank/DDBJ whole genome shotgun (WGS) entry which is preliminary data.</text>
</comment>
<keyword evidence="1" id="KW-0732">Signal</keyword>
<accession>A0ABN9UTV6</accession>
<gene>
    <name evidence="2" type="ORF">PCOR1329_LOCUS50486</name>
</gene>
<organism evidence="2 3">
    <name type="scientific">Prorocentrum cordatum</name>
    <dbReference type="NCBI Taxonomy" id="2364126"/>
    <lineage>
        <taxon>Eukaryota</taxon>
        <taxon>Sar</taxon>
        <taxon>Alveolata</taxon>
        <taxon>Dinophyceae</taxon>
        <taxon>Prorocentrales</taxon>
        <taxon>Prorocentraceae</taxon>
        <taxon>Prorocentrum</taxon>
    </lineage>
</organism>
<dbReference type="EMBL" id="CAUYUJ010016110">
    <property type="protein sequence ID" value="CAK0861951.1"/>
    <property type="molecule type" value="Genomic_DNA"/>
</dbReference>
<evidence type="ECO:0000313" key="2">
    <source>
        <dbReference type="EMBL" id="CAK0861951.1"/>
    </source>
</evidence>
<evidence type="ECO:0000256" key="1">
    <source>
        <dbReference type="SAM" id="SignalP"/>
    </source>
</evidence>
<protein>
    <submittedName>
        <fullName evidence="2">Uncharacterized protein</fullName>
    </submittedName>
</protein>
<name>A0ABN9UTV6_9DINO</name>
<keyword evidence="3" id="KW-1185">Reference proteome</keyword>
<evidence type="ECO:0000313" key="3">
    <source>
        <dbReference type="Proteomes" id="UP001189429"/>
    </source>
</evidence>